<proteinExistence type="predicted"/>
<name>A0ACB0KD04_TRIPR</name>
<keyword evidence="2" id="KW-1185">Reference proteome</keyword>
<evidence type="ECO:0000313" key="1">
    <source>
        <dbReference type="EMBL" id="CAJ2654366.1"/>
    </source>
</evidence>
<dbReference type="EMBL" id="CASHSV030000206">
    <property type="protein sequence ID" value="CAJ2654366.1"/>
    <property type="molecule type" value="Genomic_DNA"/>
</dbReference>
<comment type="caution">
    <text evidence="1">The sequence shown here is derived from an EMBL/GenBank/DDBJ whole genome shotgun (WGS) entry which is preliminary data.</text>
</comment>
<sequence length="75" mass="8225">MAKFAYVMFLVVMLFLGHSSTIEGARKVFNDGGNPDYCVIPPCCVKPPFCKPTPPVLPTHDDAKTVDPAPIPHRQ</sequence>
<evidence type="ECO:0000313" key="2">
    <source>
        <dbReference type="Proteomes" id="UP001177021"/>
    </source>
</evidence>
<dbReference type="Proteomes" id="UP001177021">
    <property type="component" value="Unassembled WGS sequence"/>
</dbReference>
<reference evidence="1" key="1">
    <citation type="submission" date="2023-10" db="EMBL/GenBank/DDBJ databases">
        <authorList>
            <person name="Rodriguez Cubillos JULIANA M."/>
            <person name="De Vega J."/>
        </authorList>
    </citation>
    <scope>NUCLEOTIDE SEQUENCE</scope>
</reference>
<organism evidence="1 2">
    <name type="scientific">Trifolium pratense</name>
    <name type="common">Red clover</name>
    <dbReference type="NCBI Taxonomy" id="57577"/>
    <lineage>
        <taxon>Eukaryota</taxon>
        <taxon>Viridiplantae</taxon>
        <taxon>Streptophyta</taxon>
        <taxon>Embryophyta</taxon>
        <taxon>Tracheophyta</taxon>
        <taxon>Spermatophyta</taxon>
        <taxon>Magnoliopsida</taxon>
        <taxon>eudicotyledons</taxon>
        <taxon>Gunneridae</taxon>
        <taxon>Pentapetalae</taxon>
        <taxon>rosids</taxon>
        <taxon>fabids</taxon>
        <taxon>Fabales</taxon>
        <taxon>Fabaceae</taxon>
        <taxon>Papilionoideae</taxon>
        <taxon>50 kb inversion clade</taxon>
        <taxon>NPAAA clade</taxon>
        <taxon>Hologalegina</taxon>
        <taxon>IRL clade</taxon>
        <taxon>Trifolieae</taxon>
        <taxon>Trifolium</taxon>
    </lineage>
</organism>
<gene>
    <name evidence="1" type="ORF">MILVUS5_LOCUS21533</name>
</gene>
<protein>
    <submittedName>
        <fullName evidence="1">Uncharacterized protein</fullName>
    </submittedName>
</protein>
<accession>A0ACB0KD04</accession>